<name>A0A345Y2V4_9NEIS</name>
<dbReference type="Pfam" id="PF14539">
    <property type="entry name" value="DUF4442"/>
    <property type="match status" value="1"/>
</dbReference>
<dbReference type="SUPFAM" id="SSF54637">
    <property type="entry name" value="Thioesterase/thiol ester dehydrase-isomerase"/>
    <property type="match status" value="1"/>
</dbReference>
<proteinExistence type="predicted"/>
<dbReference type="Gene3D" id="3.10.129.10">
    <property type="entry name" value="Hotdog Thioesterase"/>
    <property type="match status" value="1"/>
</dbReference>
<evidence type="ECO:0000313" key="2">
    <source>
        <dbReference type="Proteomes" id="UP000254537"/>
    </source>
</evidence>
<dbReference type="OrthoDB" id="9814774at2"/>
<dbReference type="KEGG" id="ccah:DWG20_01730"/>
<gene>
    <name evidence="1" type="ORF">DWG20_01730</name>
</gene>
<protein>
    <submittedName>
        <fullName evidence="1">DUF4442 domain-containing protein</fullName>
    </submittedName>
</protein>
<dbReference type="RefSeq" id="WP_115432138.1">
    <property type="nucleotide sequence ID" value="NZ_CP031337.1"/>
</dbReference>
<organism evidence="1 2">
    <name type="scientific">Crenobacter cavernae</name>
    <dbReference type="NCBI Taxonomy" id="2290923"/>
    <lineage>
        <taxon>Bacteria</taxon>
        <taxon>Pseudomonadati</taxon>
        <taxon>Pseudomonadota</taxon>
        <taxon>Betaproteobacteria</taxon>
        <taxon>Neisseriales</taxon>
        <taxon>Neisseriaceae</taxon>
        <taxon>Crenobacter</taxon>
    </lineage>
</organism>
<dbReference type="EMBL" id="CP031337">
    <property type="protein sequence ID" value="AXK38256.1"/>
    <property type="molecule type" value="Genomic_DNA"/>
</dbReference>
<dbReference type="AlphaFoldDB" id="A0A345Y2V4"/>
<dbReference type="Proteomes" id="UP000254537">
    <property type="component" value="Chromosome"/>
</dbReference>
<accession>A0A345Y2V4</accession>
<sequence>MRITPRIMKFGINLWPPFIGAGIRVRRIAPDWGEIDVALRLGLTNRNYVGVHFGGSLYAMTDPFFMLMLMHRLGRPYFVWDSAGRIDYLKPARGTVVARFSLDDAFVARLIDDAAAGDKVLPELAVDIVDDAGDVVARVHKTLYVRLKPEHRPR</sequence>
<dbReference type="InterPro" id="IPR029069">
    <property type="entry name" value="HotDog_dom_sf"/>
</dbReference>
<dbReference type="InterPro" id="IPR027961">
    <property type="entry name" value="DUF4442"/>
</dbReference>
<reference evidence="1 2" key="1">
    <citation type="submission" date="2018-07" db="EMBL/GenBank/DDBJ databases">
        <title>Crenobacter cavernae sp. nov., isolated from a karst cave.</title>
        <authorList>
            <person name="Zhu H."/>
        </authorList>
    </citation>
    <scope>NUCLEOTIDE SEQUENCE [LARGE SCALE GENOMIC DNA]</scope>
    <source>
        <strain evidence="1 2">K1W11S-77</strain>
    </source>
</reference>
<evidence type="ECO:0000313" key="1">
    <source>
        <dbReference type="EMBL" id="AXK38256.1"/>
    </source>
</evidence>